<dbReference type="PANTHER" id="PTHR43976:SF16">
    <property type="entry name" value="SHORT-CHAIN DEHYDROGENASE_REDUCTASE FAMILY PROTEIN"/>
    <property type="match status" value="1"/>
</dbReference>
<evidence type="ECO:0000256" key="2">
    <source>
        <dbReference type="ARBA" id="ARBA00023002"/>
    </source>
</evidence>
<protein>
    <recommendedName>
        <fullName evidence="6">NAD(P)-binding protein</fullName>
    </recommendedName>
</protein>
<dbReference type="SUPFAM" id="SSF51735">
    <property type="entry name" value="NAD(P)-binding Rossmann-fold domains"/>
    <property type="match status" value="1"/>
</dbReference>
<dbReference type="PRINTS" id="PR00081">
    <property type="entry name" value="GDHRDH"/>
</dbReference>
<sequence length="313" mass="34179">MVHSLPLVWFVTGASTGLGLSIVRTVLERNDFVIATARTPSKAKELELLQAQYPSSCRILQLDITWDFSAIKTQAEVALALWGKVDVVLNNAGLSLAVMSEEAGPLIYEEVFKSNVFGPVNVANAFLPHLRGRKTGMLVFTGSRSGWKTTRPVILYSSSKSVLHAIADGLSSELAPFNIKVLNVIPGGLRTASAYTRLMESPDVLETSSSGDGIRGYDQIYRNWMNITNNTNGQQPGDPHESARIIVDVVRGEGFMHLNESGETTGQLRMWPGTLYLGSDAVEDVKQCCIGVLETLEAWKEVAGSIDIKRRPE</sequence>
<keyword evidence="2" id="KW-0560">Oxidoreductase</keyword>
<dbReference type="HOGENOM" id="CLU_010194_2_9_1"/>
<keyword evidence="5" id="KW-1185">Reference proteome</keyword>
<evidence type="ECO:0000256" key="3">
    <source>
        <dbReference type="RuleBase" id="RU000363"/>
    </source>
</evidence>
<evidence type="ECO:0008006" key="6">
    <source>
        <dbReference type="Google" id="ProtNLM"/>
    </source>
</evidence>
<name>A0A0C9W402_SPHS4</name>
<dbReference type="Pfam" id="PF00106">
    <property type="entry name" value="adh_short"/>
    <property type="match status" value="1"/>
</dbReference>
<dbReference type="InterPro" id="IPR051911">
    <property type="entry name" value="SDR_oxidoreductase"/>
</dbReference>
<evidence type="ECO:0000256" key="1">
    <source>
        <dbReference type="ARBA" id="ARBA00006484"/>
    </source>
</evidence>
<dbReference type="Proteomes" id="UP000054279">
    <property type="component" value="Unassembled WGS sequence"/>
</dbReference>
<dbReference type="InterPro" id="IPR002347">
    <property type="entry name" value="SDR_fam"/>
</dbReference>
<dbReference type="GO" id="GO:0016491">
    <property type="term" value="F:oxidoreductase activity"/>
    <property type="evidence" value="ECO:0007669"/>
    <property type="project" value="UniProtKB-KW"/>
</dbReference>
<dbReference type="InterPro" id="IPR036291">
    <property type="entry name" value="NAD(P)-bd_dom_sf"/>
</dbReference>
<evidence type="ECO:0000313" key="5">
    <source>
        <dbReference type="Proteomes" id="UP000054279"/>
    </source>
</evidence>
<dbReference type="PRINTS" id="PR00080">
    <property type="entry name" value="SDRFAMILY"/>
</dbReference>
<dbReference type="OrthoDB" id="1274115at2759"/>
<reference evidence="4 5" key="1">
    <citation type="submission" date="2014-06" db="EMBL/GenBank/DDBJ databases">
        <title>Evolutionary Origins and Diversification of the Mycorrhizal Mutualists.</title>
        <authorList>
            <consortium name="DOE Joint Genome Institute"/>
            <consortium name="Mycorrhizal Genomics Consortium"/>
            <person name="Kohler A."/>
            <person name="Kuo A."/>
            <person name="Nagy L.G."/>
            <person name="Floudas D."/>
            <person name="Copeland A."/>
            <person name="Barry K.W."/>
            <person name="Cichocki N."/>
            <person name="Veneault-Fourrey C."/>
            <person name="LaButti K."/>
            <person name="Lindquist E.A."/>
            <person name="Lipzen A."/>
            <person name="Lundell T."/>
            <person name="Morin E."/>
            <person name="Murat C."/>
            <person name="Riley R."/>
            <person name="Ohm R."/>
            <person name="Sun H."/>
            <person name="Tunlid A."/>
            <person name="Henrissat B."/>
            <person name="Grigoriev I.V."/>
            <person name="Hibbett D.S."/>
            <person name="Martin F."/>
        </authorList>
    </citation>
    <scope>NUCLEOTIDE SEQUENCE [LARGE SCALE GENOMIC DNA]</scope>
    <source>
        <strain evidence="4 5">SS14</strain>
    </source>
</reference>
<dbReference type="PANTHER" id="PTHR43976">
    <property type="entry name" value="SHORT CHAIN DEHYDROGENASE"/>
    <property type="match status" value="1"/>
</dbReference>
<accession>A0A0C9W402</accession>
<proteinExistence type="inferred from homology"/>
<dbReference type="AlphaFoldDB" id="A0A0C9W402"/>
<evidence type="ECO:0000313" key="4">
    <source>
        <dbReference type="EMBL" id="KIJ46912.1"/>
    </source>
</evidence>
<gene>
    <name evidence="4" type="ORF">M422DRAFT_164797</name>
</gene>
<organism evidence="4 5">
    <name type="scientific">Sphaerobolus stellatus (strain SS14)</name>
    <dbReference type="NCBI Taxonomy" id="990650"/>
    <lineage>
        <taxon>Eukaryota</taxon>
        <taxon>Fungi</taxon>
        <taxon>Dikarya</taxon>
        <taxon>Basidiomycota</taxon>
        <taxon>Agaricomycotina</taxon>
        <taxon>Agaricomycetes</taxon>
        <taxon>Phallomycetidae</taxon>
        <taxon>Geastrales</taxon>
        <taxon>Sphaerobolaceae</taxon>
        <taxon>Sphaerobolus</taxon>
    </lineage>
</organism>
<comment type="similarity">
    <text evidence="1 3">Belongs to the short-chain dehydrogenases/reductases (SDR) family.</text>
</comment>
<dbReference type="Gene3D" id="3.40.50.720">
    <property type="entry name" value="NAD(P)-binding Rossmann-like Domain"/>
    <property type="match status" value="1"/>
</dbReference>
<dbReference type="EMBL" id="KN837105">
    <property type="protein sequence ID" value="KIJ46912.1"/>
    <property type="molecule type" value="Genomic_DNA"/>
</dbReference>